<dbReference type="EMBL" id="BK067784">
    <property type="protein sequence ID" value="DBA51771.1"/>
    <property type="molecule type" value="Genomic_DNA"/>
</dbReference>
<evidence type="ECO:0000313" key="1">
    <source>
        <dbReference type="EMBL" id="DBA51771.1"/>
    </source>
</evidence>
<reference evidence="1" key="2">
    <citation type="submission" date="2024-03" db="EMBL/GenBank/DDBJ databases">
        <authorList>
            <person name="Ni Y."/>
            <person name="Xu T."/>
            <person name="Yan S."/>
            <person name="Chen L."/>
            <person name="Wang Y."/>
        </authorList>
    </citation>
    <scope>NUCLEOTIDE SEQUENCE</scope>
    <source>
        <strain evidence="1">NMH1</strain>
    </source>
</reference>
<accession>A0AAT9J763</accession>
<protein>
    <submittedName>
        <fullName evidence="1">ORF5</fullName>
    </submittedName>
</protein>
<name>A0AAT9J763_9VIRU</name>
<sequence length="106" mass="12477">MTIKFVKGVKGENDWIILVNDKQISYSEVAEIVQHLCWNEDGLYPPPKFRGGQMSIDMYQTIYDMNKTPCEKCGSQKQFYNKDCEKCVEVTNKILNDFYLFKYVIK</sequence>
<organism evidence="1">
    <name type="scientific">Nitrosopumilaceae spindle-shaped virus</name>
    <dbReference type="NCBI Taxonomy" id="3065433"/>
    <lineage>
        <taxon>Viruses</taxon>
    </lineage>
</organism>
<reference evidence="1" key="1">
    <citation type="journal article" date="2024" name="Environ. Microbiol. Rep.">
        <title>Hiding in plain sight: The discovery of complete genomes of 11 hypothetical spindle-shaped viruses that putatively infect mesophilic ammonia-oxidizing archaea.</title>
        <authorList>
            <person name="Ni Y."/>
            <person name="Xu T."/>
            <person name="Yan S."/>
            <person name="Chen L."/>
            <person name="Wang Y."/>
        </authorList>
    </citation>
    <scope>NUCLEOTIDE SEQUENCE</scope>
    <source>
        <strain evidence="1">NMH1</strain>
    </source>
</reference>
<proteinExistence type="predicted"/>